<proteinExistence type="predicted"/>
<reference evidence="2" key="1">
    <citation type="journal article" date="2020" name="Stud. Mycol.">
        <title>101 Dothideomycetes genomes: a test case for predicting lifestyles and emergence of pathogens.</title>
        <authorList>
            <person name="Haridas S."/>
            <person name="Albert R."/>
            <person name="Binder M."/>
            <person name="Bloem J."/>
            <person name="Labutti K."/>
            <person name="Salamov A."/>
            <person name="Andreopoulos B."/>
            <person name="Baker S."/>
            <person name="Barry K."/>
            <person name="Bills G."/>
            <person name="Bluhm B."/>
            <person name="Cannon C."/>
            <person name="Castanera R."/>
            <person name="Culley D."/>
            <person name="Daum C."/>
            <person name="Ezra D."/>
            <person name="Gonzalez J."/>
            <person name="Henrissat B."/>
            <person name="Kuo A."/>
            <person name="Liang C."/>
            <person name="Lipzen A."/>
            <person name="Lutzoni F."/>
            <person name="Magnuson J."/>
            <person name="Mondo S."/>
            <person name="Nolan M."/>
            <person name="Ohm R."/>
            <person name="Pangilinan J."/>
            <person name="Park H.-J."/>
            <person name="Ramirez L."/>
            <person name="Alfaro M."/>
            <person name="Sun H."/>
            <person name="Tritt A."/>
            <person name="Yoshinaga Y."/>
            <person name="Zwiers L.-H."/>
            <person name="Turgeon B."/>
            <person name="Goodwin S."/>
            <person name="Spatafora J."/>
            <person name="Crous P."/>
            <person name="Grigoriev I."/>
        </authorList>
    </citation>
    <scope>NUCLEOTIDE SEQUENCE</scope>
    <source>
        <strain evidence="2">CBS 473.64</strain>
    </source>
</reference>
<evidence type="ECO:0000256" key="1">
    <source>
        <dbReference type="SAM" id="MobiDB-lite"/>
    </source>
</evidence>
<evidence type="ECO:0000313" key="2">
    <source>
        <dbReference type="EMBL" id="KAF2635719.1"/>
    </source>
</evidence>
<accession>A0A6A6RJL0</accession>
<evidence type="ECO:0000313" key="3">
    <source>
        <dbReference type="Proteomes" id="UP000799753"/>
    </source>
</evidence>
<sequence>MSIIPAFSSVDPVQSSPAQDVSLPEHGEVDSAISSVRPVKDEADVQQSPAHRPVKIHHPHQMLRSETIDILSPTPIQVAPGVFISSASPITITTSKSAITLLAPTERLGTGFGRGWNKLPVELKLHILRYNVSAQEGYANTSCSFCEMPIFNDKVHVGCPYIRNGKWLNRSCDFDVMKEKKLYRYMRLTPEIAALAKEIFYGTHIFEFMYHLPPMLCLRERNRFVRRLNLVEISMSENSSPSPWEILSNLSKKQYGFTNLSRIHITFAAEFIADTFNNYCISAEETLLPHNPMMNYSIERRMAASIQFPCEGFVGLCAASGPDLMEYLHYLRYADDILDALEELVEQVGEKIKERITFKP</sequence>
<feature type="region of interest" description="Disordered" evidence="1">
    <location>
        <begin position="1"/>
        <end position="29"/>
    </location>
</feature>
<name>A0A6A6RJL0_9PLEO</name>
<dbReference type="Proteomes" id="UP000799753">
    <property type="component" value="Unassembled WGS sequence"/>
</dbReference>
<dbReference type="AlphaFoldDB" id="A0A6A6RJL0"/>
<protein>
    <submittedName>
        <fullName evidence="2">Uncharacterized protein</fullName>
    </submittedName>
</protein>
<dbReference type="EMBL" id="MU006804">
    <property type="protein sequence ID" value="KAF2635719.1"/>
    <property type="molecule type" value="Genomic_DNA"/>
</dbReference>
<dbReference type="OrthoDB" id="10536980at2759"/>
<keyword evidence="3" id="KW-1185">Reference proteome</keyword>
<organism evidence="2 3">
    <name type="scientific">Massarina eburnea CBS 473.64</name>
    <dbReference type="NCBI Taxonomy" id="1395130"/>
    <lineage>
        <taxon>Eukaryota</taxon>
        <taxon>Fungi</taxon>
        <taxon>Dikarya</taxon>
        <taxon>Ascomycota</taxon>
        <taxon>Pezizomycotina</taxon>
        <taxon>Dothideomycetes</taxon>
        <taxon>Pleosporomycetidae</taxon>
        <taxon>Pleosporales</taxon>
        <taxon>Massarineae</taxon>
        <taxon>Massarinaceae</taxon>
        <taxon>Massarina</taxon>
    </lineage>
</organism>
<gene>
    <name evidence="2" type="ORF">P280DRAFT_473632</name>
</gene>